<name>A0A484N2F8_9ASTE</name>
<evidence type="ECO:0000313" key="5">
    <source>
        <dbReference type="Proteomes" id="UP000595140"/>
    </source>
</evidence>
<reference evidence="4 5" key="1">
    <citation type="submission" date="2018-04" db="EMBL/GenBank/DDBJ databases">
        <authorList>
            <person name="Vogel A."/>
        </authorList>
    </citation>
    <scope>NUCLEOTIDE SEQUENCE [LARGE SCALE GENOMIC DNA]</scope>
</reference>
<dbReference type="CDD" id="cd06257">
    <property type="entry name" value="DnaJ"/>
    <property type="match status" value="1"/>
</dbReference>
<dbReference type="PROSITE" id="PS50076">
    <property type="entry name" value="DNAJ_2"/>
    <property type="match status" value="1"/>
</dbReference>
<evidence type="ECO:0000256" key="1">
    <source>
        <dbReference type="SAM" id="Coils"/>
    </source>
</evidence>
<dbReference type="InterPro" id="IPR036869">
    <property type="entry name" value="J_dom_sf"/>
</dbReference>
<feature type="region of interest" description="Disordered" evidence="2">
    <location>
        <begin position="152"/>
        <end position="187"/>
    </location>
</feature>
<dbReference type="SUPFAM" id="SSF46565">
    <property type="entry name" value="Chaperone J-domain"/>
    <property type="match status" value="1"/>
</dbReference>
<dbReference type="EMBL" id="OOIL02005599">
    <property type="protein sequence ID" value="VFQ95293.1"/>
    <property type="molecule type" value="Genomic_DNA"/>
</dbReference>
<accession>A0A484N2F8</accession>
<gene>
    <name evidence="4" type="ORF">CCAM_LOCUS37069</name>
</gene>
<dbReference type="OrthoDB" id="498970at2759"/>
<evidence type="ECO:0000259" key="3">
    <source>
        <dbReference type="PROSITE" id="PS50076"/>
    </source>
</evidence>
<feature type="region of interest" description="Disordered" evidence="2">
    <location>
        <begin position="65"/>
        <end position="84"/>
    </location>
</feature>
<dbReference type="Proteomes" id="UP000595140">
    <property type="component" value="Unassembled WGS sequence"/>
</dbReference>
<organism evidence="4 5">
    <name type="scientific">Cuscuta campestris</name>
    <dbReference type="NCBI Taxonomy" id="132261"/>
    <lineage>
        <taxon>Eukaryota</taxon>
        <taxon>Viridiplantae</taxon>
        <taxon>Streptophyta</taxon>
        <taxon>Embryophyta</taxon>
        <taxon>Tracheophyta</taxon>
        <taxon>Spermatophyta</taxon>
        <taxon>Magnoliopsida</taxon>
        <taxon>eudicotyledons</taxon>
        <taxon>Gunneridae</taxon>
        <taxon>Pentapetalae</taxon>
        <taxon>asterids</taxon>
        <taxon>lamiids</taxon>
        <taxon>Solanales</taxon>
        <taxon>Convolvulaceae</taxon>
        <taxon>Cuscuteae</taxon>
        <taxon>Cuscuta</taxon>
        <taxon>Cuscuta subgen. Grammica</taxon>
        <taxon>Cuscuta sect. Cleistogrammica</taxon>
    </lineage>
</organism>
<sequence>MLRRCRNKPRTGDGVPTEIEKDDLSDVIILDSPECFLKKIKQPITQSKSARCLLKNVILIDDDDGDGKEDIHSESSRERYFSPYMSDENSDDCQFVQERKAPVKLSKNRRTYSRRAVNRNIYGFSVSDSETSSSDSDCELIIESFGKRPKEWVKSSSKRSNRDQNTESQPEHEQTGENHCIPSMGTTGEEKEDVLLGAGGNDSSGASSSGFPNCAEDMDIDFQYNLKDPFSEPCISKPMSGVKFSCLMKDSSLGKGDCLHEDLCSSGDENGNEHCSFTVCGSDFATNSNSKLTKKSTRRSSGIEERNLSMNYKSHSEDTNENMYFVNNCSTGPVDDFSKNVSYDEEKEEAIHDNNCSMLITEKERLKETDEYKKALEEELASRQRALQIQAEEAQQMRRLVKRRKAERMRLLDMERRQKQRLEEMRETQKKDEENMNTKDVIRSEVRRELSKLEKTCHDMASVLRGLGITVGSSPSPKLNEVRAAYKRALLTFHPDRASRGDICQQVEAEEKFKLISRMKDKYMRST</sequence>
<dbReference type="InterPro" id="IPR001623">
    <property type="entry name" value="DnaJ_domain"/>
</dbReference>
<proteinExistence type="predicted"/>
<evidence type="ECO:0000256" key="2">
    <source>
        <dbReference type="SAM" id="MobiDB-lite"/>
    </source>
</evidence>
<dbReference type="AlphaFoldDB" id="A0A484N2F8"/>
<feature type="compositionally biased region" description="Basic and acidic residues" evidence="2">
    <location>
        <begin position="68"/>
        <end position="80"/>
    </location>
</feature>
<evidence type="ECO:0000313" key="4">
    <source>
        <dbReference type="EMBL" id="VFQ95293.1"/>
    </source>
</evidence>
<feature type="compositionally biased region" description="Basic and acidic residues" evidence="2">
    <location>
        <begin position="160"/>
        <end position="176"/>
    </location>
</feature>
<dbReference type="Gene3D" id="1.10.287.110">
    <property type="entry name" value="DnaJ domain"/>
    <property type="match status" value="1"/>
</dbReference>
<dbReference type="PANTHER" id="PTHR36335">
    <property type="entry name" value="CHAPERONE DNAJ-DOMAIN SUPERFAMILY PROTEIN"/>
    <property type="match status" value="1"/>
</dbReference>
<keyword evidence="5" id="KW-1185">Reference proteome</keyword>
<feature type="coiled-coil region" evidence="1">
    <location>
        <begin position="359"/>
        <end position="439"/>
    </location>
</feature>
<dbReference type="PANTHER" id="PTHR36335:SF1">
    <property type="entry name" value="CHAPERONE DNAJ-DOMAIN SUPERFAMILY PROTEIN"/>
    <property type="match status" value="1"/>
</dbReference>
<feature type="domain" description="J" evidence="3">
    <location>
        <begin position="462"/>
        <end position="527"/>
    </location>
</feature>
<protein>
    <recommendedName>
        <fullName evidence="3">J domain-containing protein</fullName>
    </recommendedName>
</protein>
<keyword evidence="1" id="KW-0175">Coiled coil</keyword>